<dbReference type="RefSeq" id="WP_321550214.1">
    <property type="nucleotide sequence ID" value="NZ_JAXIVS010000015.1"/>
</dbReference>
<gene>
    <name evidence="2" type="ORF">SYV04_34230</name>
</gene>
<reference evidence="2 3" key="1">
    <citation type="submission" date="2023-12" db="EMBL/GenBank/DDBJ databases">
        <title>the genome sequence of Hyalangium sp. s54d21.</title>
        <authorList>
            <person name="Zhang X."/>
        </authorList>
    </citation>
    <scope>NUCLEOTIDE SEQUENCE [LARGE SCALE GENOMIC DNA]</scope>
    <source>
        <strain evidence="3">s54d21</strain>
    </source>
</reference>
<comment type="caution">
    <text evidence="2">The sequence shown here is derived from an EMBL/GenBank/DDBJ whole genome shotgun (WGS) entry which is preliminary data.</text>
</comment>
<evidence type="ECO:0000313" key="2">
    <source>
        <dbReference type="EMBL" id="MDY7231500.1"/>
    </source>
</evidence>
<sequence>MSESASWRPFEGGSTLGLSGSQGGTITWDEEYGGQARLTLEQDESRSFHAITCGITGWMLHTRFFGGASEAFAAFEEMRPALVELASRLPEGGPRNAQEGARVGGPLLSAFLARFP</sequence>
<protein>
    <submittedName>
        <fullName evidence="2">Uncharacterized protein</fullName>
    </submittedName>
</protein>
<accession>A0ABU5HDF3</accession>
<evidence type="ECO:0000256" key="1">
    <source>
        <dbReference type="SAM" id="MobiDB-lite"/>
    </source>
</evidence>
<feature type="region of interest" description="Disordered" evidence="1">
    <location>
        <begin position="1"/>
        <end position="28"/>
    </location>
</feature>
<evidence type="ECO:0000313" key="3">
    <source>
        <dbReference type="Proteomes" id="UP001291309"/>
    </source>
</evidence>
<dbReference type="EMBL" id="JAXIVS010000015">
    <property type="protein sequence ID" value="MDY7231500.1"/>
    <property type="molecule type" value="Genomic_DNA"/>
</dbReference>
<organism evidence="2 3">
    <name type="scientific">Hyalangium rubrum</name>
    <dbReference type="NCBI Taxonomy" id="3103134"/>
    <lineage>
        <taxon>Bacteria</taxon>
        <taxon>Pseudomonadati</taxon>
        <taxon>Myxococcota</taxon>
        <taxon>Myxococcia</taxon>
        <taxon>Myxococcales</taxon>
        <taxon>Cystobacterineae</taxon>
        <taxon>Archangiaceae</taxon>
        <taxon>Hyalangium</taxon>
    </lineage>
</organism>
<dbReference type="Proteomes" id="UP001291309">
    <property type="component" value="Unassembled WGS sequence"/>
</dbReference>
<name>A0ABU5HDF3_9BACT</name>
<proteinExistence type="predicted"/>
<keyword evidence="3" id="KW-1185">Reference proteome</keyword>